<protein>
    <submittedName>
        <fullName evidence="1">Uncharacterized protein</fullName>
    </submittedName>
</protein>
<accession>A0AAV0LI06</accession>
<dbReference type="EMBL" id="CAMGYJ010000006">
    <property type="protein sequence ID" value="CAI0432688.1"/>
    <property type="molecule type" value="Genomic_DNA"/>
</dbReference>
<proteinExistence type="predicted"/>
<gene>
    <name evidence="1" type="ORF">LITE_LOCUS23553</name>
</gene>
<dbReference type="AlphaFoldDB" id="A0AAV0LI06"/>
<dbReference type="Proteomes" id="UP001154282">
    <property type="component" value="Unassembled WGS sequence"/>
</dbReference>
<sequence length="75" mass="7997">MDIVEVRFNIVGPDVRVVTDAAMAAEAGTLLQAAGGTLLRLDTALLRLGTTIRLSTTALLRVLVLHRPVLVSTRC</sequence>
<name>A0AAV0LI06_9ROSI</name>
<keyword evidence="2" id="KW-1185">Reference proteome</keyword>
<evidence type="ECO:0000313" key="2">
    <source>
        <dbReference type="Proteomes" id="UP001154282"/>
    </source>
</evidence>
<reference evidence="1" key="1">
    <citation type="submission" date="2022-08" db="EMBL/GenBank/DDBJ databases">
        <authorList>
            <person name="Gutierrez-Valencia J."/>
        </authorList>
    </citation>
    <scope>NUCLEOTIDE SEQUENCE</scope>
</reference>
<organism evidence="1 2">
    <name type="scientific">Linum tenue</name>
    <dbReference type="NCBI Taxonomy" id="586396"/>
    <lineage>
        <taxon>Eukaryota</taxon>
        <taxon>Viridiplantae</taxon>
        <taxon>Streptophyta</taxon>
        <taxon>Embryophyta</taxon>
        <taxon>Tracheophyta</taxon>
        <taxon>Spermatophyta</taxon>
        <taxon>Magnoliopsida</taxon>
        <taxon>eudicotyledons</taxon>
        <taxon>Gunneridae</taxon>
        <taxon>Pentapetalae</taxon>
        <taxon>rosids</taxon>
        <taxon>fabids</taxon>
        <taxon>Malpighiales</taxon>
        <taxon>Linaceae</taxon>
        <taxon>Linum</taxon>
    </lineage>
</organism>
<comment type="caution">
    <text evidence="1">The sequence shown here is derived from an EMBL/GenBank/DDBJ whole genome shotgun (WGS) entry which is preliminary data.</text>
</comment>
<evidence type="ECO:0000313" key="1">
    <source>
        <dbReference type="EMBL" id="CAI0432688.1"/>
    </source>
</evidence>